<dbReference type="EC" id="1.1.1.79" evidence="4"/>
<organism evidence="4 5">
    <name type="scientific">Variibacter gotjawalensis</name>
    <dbReference type="NCBI Taxonomy" id="1333996"/>
    <lineage>
        <taxon>Bacteria</taxon>
        <taxon>Pseudomonadati</taxon>
        <taxon>Pseudomonadota</taxon>
        <taxon>Alphaproteobacteria</taxon>
        <taxon>Hyphomicrobiales</taxon>
        <taxon>Nitrobacteraceae</taxon>
        <taxon>Variibacter</taxon>
    </lineage>
</organism>
<dbReference type="Gene3D" id="3.40.50.720">
    <property type="entry name" value="NAD(P)-binding Rossmann-like Domain"/>
    <property type="match status" value="2"/>
</dbReference>
<dbReference type="InterPro" id="IPR006140">
    <property type="entry name" value="D-isomer_DH_NAD-bd"/>
</dbReference>
<accession>A0A0S3PQF5</accession>
<dbReference type="PANTHER" id="PTHR43333:SF1">
    <property type="entry name" value="D-ISOMER SPECIFIC 2-HYDROXYACID DEHYDROGENASE NAD-BINDING DOMAIN-CONTAINING PROTEIN"/>
    <property type="match status" value="1"/>
</dbReference>
<keyword evidence="1 4" id="KW-0560">Oxidoreductase</keyword>
<dbReference type="OrthoDB" id="9787219at2"/>
<dbReference type="GO" id="GO:0051287">
    <property type="term" value="F:NAD binding"/>
    <property type="evidence" value="ECO:0007669"/>
    <property type="project" value="InterPro"/>
</dbReference>
<dbReference type="RefSeq" id="WP_096351703.1">
    <property type="nucleotide sequence ID" value="NZ_AP014946.1"/>
</dbReference>
<evidence type="ECO:0000256" key="1">
    <source>
        <dbReference type="ARBA" id="ARBA00023002"/>
    </source>
</evidence>
<evidence type="ECO:0000313" key="4">
    <source>
        <dbReference type="EMBL" id="BAT58182.1"/>
    </source>
</evidence>
<evidence type="ECO:0000313" key="5">
    <source>
        <dbReference type="Proteomes" id="UP000236884"/>
    </source>
</evidence>
<keyword evidence="5" id="KW-1185">Reference proteome</keyword>
<evidence type="ECO:0000259" key="3">
    <source>
        <dbReference type="Pfam" id="PF02826"/>
    </source>
</evidence>
<dbReference type="GO" id="GO:0030267">
    <property type="term" value="F:glyoxylate reductase (NADPH) activity"/>
    <property type="evidence" value="ECO:0007669"/>
    <property type="project" value="UniProtKB-EC"/>
</dbReference>
<dbReference type="Proteomes" id="UP000236884">
    <property type="component" value="Chromosome"/>
</dbReference>
<dbReference type="AlphaFoldDB" id="A0A0S3PQF5"/>
<dbReference type="KEGG" id="vgo:GJW-30_1_00703"/>
<proteinExistence type="predicted"/>
<dbReference type="Pfam" id="PF02826">
    <property type="entry name" value="2-Hacid_dh_C"/>
    <property type="match status" value="1"/>
</dbReference>
<dbReference type="PANTHER" id="PTHR43333">
    <property type="entry name" value="2-HACID_DH_C DOMAIN-CONTAINING PROTEIN"/>
    <property type="match status" value="1"/>
</dbReference>
<sequence>MSALLVAVTGTSAQAWYDRFREAAPQRDIRQWPDEIGDPAEIAYVAAWKAPHGLLKDFPNLKAVFNLGAGVDQLMADPNLPDVPIGRAVHPDLTMRMTEWVTLHVLLHHRRQPLYMTQQTKRIWKGHDQPAASDVSVGVMGVGEIGADAAEVLARLGFRVAGWSRTAKKLPGIEVFAGMDALPAFLARTEILVVLLPATPETEGILSLDLFRQLKRDGALGGAYVVNAGRGKLQVDADIVTALDQKILAGVSLDVFPVEPLPADSPLWAHPGAILTPHNAGDLSPRDLASNVIGEIGRLEQGKPLQHAVDRKRGY</sequence>
<reference evidence="4 5" key="1">
    <citation type="submission" date="2015-08" db="EMBL/GenBank/DDBJ databases">
        <title>Investigation of the bacterial diversity of lava forest soil.</title>
        <authorList>
            <person name="Lee J.S."/>
        </authorList>
    </citation>
    <scope>NUCLEOTIDE SEQUENCE [LARGE SCALE GENOMIC DNA]</scope>
    <source>
        <strain evidence="4 5">GJW-30</strain>
    </source>
</reference>
<protein>
    <submittedName>
        <fullName evidence="4">Glyoxylate/hydroxypyruvate reductase A</fullName>
        <ecNumber evidence="4">1.1.1.79</ecNumber>
    </submittedName>
</protein>
<dbReference type="CDD" id="cd12164">
    <property type="entry name" value="GDH_like_2"/>
    <property type="match status" value="1"/>
</dbReference>
<keyword evidence="4" id="KW-0670">Pyruvate</keyword>
<evidence type="ECO:0000256" key="2">
    <source>
        <dbReference type="ARBA" id="ARBA00023027"/>
    </source>
</evidence>
<dbReference type="InterPro" id="IPR036291">
    <property type="entry name" value="NAD(P)-bd_dom_sf"/>
</dbReference>
<dbReference type="SUPFAM" id="SSF51735">
    <property type="entry name" value="NAD(P)-binding Rossmann-fold domains"/>
    <property type="match status" value="1"/>
</dbReference>
<keyword evidence="2" id="KW-0520">NAD</keyword>
<feature type="domain" description="D-isomer specific 2-hydroxyacid dehydrogenase NAD-binding" evidence="3">
    <location>
        <begin position="104"/>
        <end position="280"/>
    </location>
</feature>
<name>A0A0S3PQF5_9BRAD</name>
<gene>
    <name evidence="4" type="primary">ghrA</name>
    <name evidence="4" type="ORF">GJW-30_1_00703</name>
</gene>
<dbReference type="EMBL" id="AP014946">
    <property type="protein sequence ID" value="BAT58182.1"/>
    <property type="molecule type" value="Genomic_DNA"/>
</dbReference>